<dbReference type="Proteomes" id="UP000827889">
    <property type="component" value="Chromosome 1"/>
</dbReference>
<proteinExistence type="predicted"/>
<evidence type="ECO:0000313" key="2">
    <source>
        <dbReference type="Proteomes" id="UP000827889"/>
    </source>
</evidence>
<dbReference type="RefSeq" id="XP_048141453.1">
    <property type="nucleotide sequence ID" value="XM_048285496.1"/>
</dbReference>
<dbReference type="PANTHER" id="PTHR33345">
    <property type="entry name" value="ADAPTER PROTEIN, PUTATIVE-RELATED"/>
    <property type="match status" value="1"/>
</dbReference>
<accession>A0ABM3HXZ7</accession>
<reference evidence="3" key="2">
    <citation type="submission" date="2025-08" db="UniProtKB">
        <authorList>
            <consortium name="RefSeq"/>
        </authorList>
    </citation>
    <scope>IDENTIFICATION</scope>
    <source>
        <tissue evidence="3">Leaf</tissue>
    </source>
</reference>
<keyword evidence="2" id="KW-1185">Reference proteome</keyword>
<dbReference type="GeneID" id="115750306"/>
<dbReference type="InterPro" id="IPR055508">
    <property type="entry name" value="DUF7081"/>
</dbReference>
<name>A0ABM3HXZ7_9MYRT</name>
<dbReference type="Pfam" id="PF23299">
    <property type="entry name" value="DUF7081"/>
    <property type="match status" value="1"/>
</dbReference>
<feature type="domain" description="DUF7081" evidence="1">
    <location>
        <begin position="24"/>
        <end position="114"/>
    </location>
</feature>
<dbReference type="PANTHER" id="PTHR33345:SF6">
    <property type="entry name" value="OS03G0747200 PROTEIN"/>
    <property type="match status" value="1"/>
</dbReference>
<organism evidence="2 3">
    <name type="scientific">Rhodamnia argentea</name>
    <dbReference type="NCBI Taxonomy" id="178133"/>
    <lineage>
        <taxon>Eukaryota</taxon>
        <taxon>Viridiplantae</taxon>
        <taxon>Streptophyta</taxon>
        <taxon>Embryophyta</taxon>
        <taxon>Tracheophyta</taxon>
        <taxon>Spermatophyta</taxon>
        <taxon>Magnoliopsida</taxon>
        <taxon>eudicotyledons</taxon>
        <taxon>Gunneridae</taxon>
        <taxon>Pentapetalae</taxon>
        <taxon>rosids</taxon>
        <taxon>malvids</taxon>
        <taxon>Myrtales</taxon>
        <taxon>Myrtaceae</taxon>
        <taxon>Myrtoideae</taxon>
        <taxon>Myrteae</taxon>
        <taxon>Australasian group</taxon>
        <taxon>Rhodamnia</taxon>
    </lineage>
</organism>
<gene>
    <name evidence="3" type="primary">LOC115750306</name>
</gene>
<evidence type="ECO:0000259" key="1">
    <source>
        <dbReference type="Pfam" id="PF23299"/>
    </source>
</evidence>
<evidence type="ECO:0000313" key="3">
    <source>
        <dbReference type="RefSeq" id="XP_048141453.1"/>
    </source>
</evidence>
<sequence>MEKGKQVTGSEVSGEKTMELNLYPVEPNCCGEGLPYAPVDWPNAGDTWRWWVGYRTSRSGFYQDRLLCLPKRLRCQGSKNRFKSKPSLVHYISSQFPNSDVNEFFASFSWMVPSTRHHWHEELHPDLFPQVPVDKIASKRKNEAPCHSQRTKK</sequence>
<protein>
    <submittedName>
        <fullName evidence="3">Uncharacterized protein LOC115750306 isoform X1</fullName>
    </submittedName>
</protein>
<reference evidence="2" key="1">
    <citation type="submission" date="2025-05" db="UniProtKB">
        <authorList>
            <consortium name="RefSeq"/>
        </authorList>
    </citation>
    <scope>NUCLEOTIDE SEQUENCE [LARGE SCALE GENOMIC DNA]</scope>
</reference>